<comment type="caution">
    <text evidence="1">The sequence shown here is derived from an EMBL/GenBank/DDBJ whole genome shotgun (WGS) entry which is preliminary data.</text>
</comment>
<protein>
    <submittedName>
        <fullName evidence="1">Uncharacterized protein</fullName>
    </submittedName>
</protein>
<name>A0A7Y9E6Y1_9ACTN</name>
<evidence type="ECO:0000313" key="1">
    <source>
        <dbReference type="EMBL" id="NYD42132.1"/>
    </source>
</evidence>
<gene>
    <name evidence="1" type="ORF">BJZ21_002215</name>
</gene>
<dbReference type="Proteomes" id="UP000535511">
    <property type="component" value="Unassembled WGS sequence"/>
</dbReference>
<accession>A0A7Y9E6Y1</accession>
<organism evidence="1 2">
    <name type="scientific">Nocardioides panaciterrulae</name>
    <dbReference type="NCBI Taxonomy" id="661492"/>
    <lineage>
        <taxon>Bacteria</taxon>
        <taxon>Bacillati</taxon>
        <taxon>Actinomycetota</taxon>
        <taxon>Actinomycetes</taxon>
        <taxon>Propionibacteriales</taxon>
        <taxon>Nocardioidaceae</taxon>
        <taxon>Nocardioides</taxon>
    </lineage>
</organism>
<keyword evidence="2" id="KW-1185">Reference proteome</keyword>
<proteinExistence type="predicted"/>
<dbReference type="EMBL" id="JACCBG010000001">
    <property type="protein sequence ID" value="NYD42132.1"/>
    <property type="molecule type" value="Genomic_DNA"/>
</dbReference>
<sequence>MSVATCLGLDDVDGPAMAAAGEAWQRWCHQEPELAVVDDLLDLPDWTRRVSTATKDGLLARLSQLAQNDAEAAVVLAWLLLPGVTRLADSLRDLSPDIDALTAGELWLQIRTVPSQRCVAANILRAVRRSLLAELGRTEAAQRRYRTWASTTLCDNAADLDLLAGLPELPADAVFESSHLVQHALLGGVLSLPDASLLQQLAVAAAEHSAPARRGRAGLTSPAVVEFVTRYSPQSARSVRRRASTLMDRLGRYANEERLVDDLRHFVAAHDLPPMSLDEVLEEYLWQHIEVYVNARDREIDESA</sequence>
<evidence type="ECO:0000313" key="2">
    <source>
        <dbReference type="Proteomes" id="UP000535511"/>
    </source>
</evidence>
<dbReference type="RefSeq" id="WP_179663802.1">
    <property type="nucleotide sequence ID" value="NZ_JACCBG010000001.1"/>
</dbReference>
<reference evidence="1 2" key="1">
    <citation type="submission" date="2020-07" db="EMBL/GenBank/DDBJ databases">
        <title>Sequencing the genomes of 1000 actinobacteria strains.</title>
        <authorList>
            <person name="Klenk H.-P."/>
        </authorList>
    </citation>
    <scope>NUCLEOTIDE SEQUENCE [LARGE SCALE GENOMIC DNA]</scope>
    <source>
        <strain evidence="1 2">DSM 21350</strain>
    </source>
</reference>
<dbReference type="AlphaFoldDB" id="A0A7Y9E6Y1"/>